<keyword evidence="4 5" id="KW-0539">Nucleus</keyword>
<proteinExistence type="inferred from homology"/>
<protein>
    <recommendedName>
        <fullName evidence="5">DNA-directed RNA polymerase III subunit RPC3</fullName>
        <shortName evidence="5">RNA polymerase III subunit C3</shortName>
    </recommendedName>
</protein>
<keyword evidence="9" id="KW-1185">Reference proteome</keyword>
<dbReference type="EMBL" id="HG994583">
    <property type="protein sequence ID" value="CAF2930407.1"/>
    <property type="molecule type" value="Genomic_DNA"/>
</dbReference>
<dbReference type="PANTHER" id="PTHR12949:SF0">
    <property type="entry name" value="DNA-DIRECTED RNA POLYMERASE III SUBUNIT RPC3"/>
    <property type="match status" value="1"/>
</dbReference>
<dbReference type="PANTHER" id="PTHR12949">
    <property type="entry name" value="RNA POLYMERASE III DNA DIRECTED -RELATED"/>
    <property type="match status" value="1"/>
</dbReference>
<evidence type="ECO:0000256" key="2">
    <source>
        <dbReference type="ARBA" id="ARBA00022478"/>
    </source>
</evidence>
<dbReference type="InterPro" id="IPR055207">
    <property type="entry name" value="POLR3C_WHD"/>
</dbReference>
<dbReference type="InterPro" id="IPR036388">
    <property type="entry name" value="WH-like_DNA-bd_sf"/>
</dbReference>
<comment type="function">
    <text evidence="5">DNA-dependent RNA polymerase catalyzes the transcription of DNA into RNA using the four ribonucleoside triphosphates as substrates. Specific core component of RNA polymerase III which synthesizes small RNAs, such as 5S rRNA and tRNAs.</text>
</comment>
<evidence type="ECO:0000256" key="4">
    <source>
        <dbReference type="ARBA" id="ARBA00023242"/>
    </source>
</evidence>
<dbReference type="GO" id="GO:0003697">
    <property type="term" value="F:single-stranded DNA binding"/>
    <property type="evidence" value="ECO:0007669"/>
    <property type="project" value="UniProtKB-UniRule"/>
</dbReference>
<feature type="domain" description="RNA polymerase III Rpc82 C -terminal" evidence="6">
    <location>
        <begin position="182"/>
        <end position="302"/>
    </location>
</feature>
<comment type="subunit">
    <text evidence="5">Component of the RNA polymerase III (Pol III) complex consisting of 17 subunits.</text>
</comment>
<dbReference type="Proteomes" id="UP000675881">
    <property type="component" value="Chromosome 4"/>
</dbReference>
<dbReference type="Pfam" id="PF22536">
    <property type="entry name" value="WHD_POLR3C"/>
    <property type="match status" value="1"/>
</dbReference>
<keyword evidence="3 5" id="KW-0804">Transcription</keyword>
<comment type="subcellular location">
    <subcellularLocation>
        <location evidence="1 5">Nucleus</location>
    </subcellularLocation>
</comment>
<evidence type="ECO:0000256" key="1">
    <source>
        <dbReference type="ARBA" id="ARBA00004123"/>
    </source>
</evidence>
<evidence type="ECO:0000313" key="8">
    <source>
        <dbReference type="EMBL" id="CAF2930407.1"/>
    </source>
</evidence>
<dbReference type="FunFam" id="1.10.10.10:FF:000199">
    <property type="entry name" value="DNA-directed RNA polymerase III subunit RPC3"/>
    <property type="match status" value="1"/>
</dbReference>
<comment type="similarity">
    <text evidence="5">Belongs to the eukaryotic RPC3/POLR3C RNA polymerase subunit family.</text>
</comment>
<evidence type="ECO:0000256" key="3">
    <source>
        <dbReference type="ARBA" id="ARBA00023163"/>
    </source>
</evidence>
<dbReference type="Pfam" id="PF20912">
    <property type="entry name" value="RPC3_helical"/>
    <property type="match status" value="1"/>
</dbReference>
<evidence type="ECO:0000259" key="7">
    <source>
        <dbReference type="Pfam" id="PF22536"/>
    </source>
</evidence>
<dbReference type="Gene3D" id="1.10.10.10">
    <property type="entry name" value="Winged helix-like DNA-binding domain superfamily/Winged helix DNA-binding domain"/>
    <property type="match status" value="3"/>
</dbReference>
<evidence type="ECO:0000256" key="5">
    <source>
        <dbReference type="RuleBase" id="RU367076"/>
    </source>
</evidence>
<reference evidence="8" key="1">
    <citation type="submission" date="2021-02" db="EMBL/GenBank/DDBJ databases">
        <authorList>
            <person name="Bekaert M."/>
        </authorList>
    </citation>
    <scope>NUCLEOTIDE SEQUENCE</scope>
    <source>
        <strain evidence="8">IoA-00</strain>
    </source>
</reference>
<dbReference type="GO" id="GO:0006351">
    <property type="term" value="P:DNA-templated transcription"/>
    <property type="evidence" value="ECO:0007669"/>
    <property type="project" value="InterPro"/>
</dbReference>
<keyword evidence="2 5" id="KW-0240">DNA-directed RNA polymerase</keyword>
<gene>
    <name evidence="8" type="ORF">LSAA_9011</name>
</gene>
<dbReference type="OrthoDB" id="272392at2759"/>
<evidence type="ECO:0000259" key="6">
    <source>
        <dbReference type="Pfam" id="PF05645"/>
    </source>
</evidence>
<dbReference type="Gene3D" id="6.10.140.1450">
    <property type="match status" value="1"/>
</dbReference>
<dbReference type="GO" id="GO:0005666">
    <property type="term" value="C:RNA polymerase III complex"/>
    <property type="evidence" value="ECO:0007669"/>
    <property type="project" value="UniProtKB-UniRule"/>
</dbReference>
<feature type="domain" description="DNA-directed RNA polymerase III subunit RPC3 winged-helix" evidence="7">
    <location>
        <begin position="308"/>
        <end position="384"/>
    </location>
</feature>
<dbReference type="AlphaFoldDB" id="A0A7R8CU01"/>
<name>A0A7R8CU01_LEPSM</name>
<evidence type="ECO:0000313" key="9">
    <source>
        <dbReference type="Proteomes" id="UP000675881"/>
    </source>
</evidence>
<dbReference type="Pfam" id="PF05645">
    <property type="entry name" value="RNA_pol_Rpc82"/>
    <property type="match status" value="1"/>
</dbReference>
<dbReference type="InterPro" id="IPR008806">
    <property type="entry name" value="RNA_pol_III_Rpc82_C"/>
</dbReference>
<sequence length="506" mass="58172">MSSSSSDLTVALLREAFGPEAGELASKLIPWTSLPFSKIGHQYKTQLCILIHHGFVRLVPPDSEYSLDQQAVQRLVRVPRFLYAVKSTLGNEGETIFEEVFLAGRICISETLKRAYSRLKDSNKSLTFTHLLDSFKSLIKHRFVKRISDDPVHQFLFPEDKVDTQVLHKSVNDESFNIAFGDAAIFWSINANGFHSLFMNQIIICSCTRRFDASAGLLLKIFLEEVVSKELEPVEHSKSLYQNQILSHLEILQNETQKPRLKNFLSQYLNVITEDRTRFLNKIGDSGGGEYHINFKSLFEQLVHATFDNVVLEKFGSKALRIFRVIRSHKRIEESALANLVMIPAKETKLLTYKLLENNFIQLQELRKSVASNAVAKGFYLFYIDTDSVARMVRELCFKAIGNCIFRKDHEFSIHQRLLDKQERMDTIIENLKNSKELNEEELKYQITEVYEMLSPAERDSAKKIHNVLDKLTLATGQIDETLFLIDMYLFFHVKSVTPPCRVVCS</sequence>
<dbReference type="InterPro" id="IPR039748">
    <property type="entry name" value="RPC3"/>
</dbReference>
<organism evidence="8 9">
    <name type="scientific">Lepeophtheirus salmonis</name>
    <name type="common">Salmon louse</name>
    <name type="synonym">Caligus salmonis</name>
    <dbReference type="NCBI Taxonomy" id="72036"/>
    <lineage>
        <taxon>Eukaryota</taxon>
        <taxon>Metazoa</taxon>
        <taxon>Ecdysozoa</taxon>
        <taxon>Arthropoda</taxon>
        <taxon>Crustacea</taxon>
        <taxon>Multicrustacea</taxon>
        <taxon>Hexanauplia</taxon>
        <taxon>Copepoda</taxon>
        <taxon>Siphonostomatoida</taxon>
        <taxon>Caligidae</taxon>
        <taxon>Lepeophtheirus</taxon>
    </lineage>
</organism>
<accession>A0A7R8CU01</accession>